<name>A0A5B2VL12_9BACT</name>
<keyword evidence="4" id="KW-1185">Reference proteome</keyword>
<evidence type="ECO:0000259" key="2">
    <source>
        <dbReference type="Pfam" id="PF13924"/>
    </source>
</evidence>
<dbReference type="Pfam" id="PF13924">
    <property type="entry name" value="Lipocalin_5"/>
    <property type="match status" value="1"/>
</dbReference>
<dbReference type="EMBL" id="VUOC01000004">
    <property type="protein sequence ID" value="KAA2240263.1"/>
    <property type="molecule type" value="Genomic_DNA"/>
</dbReference>
<evidence type="ECO:0000256" key="1">
    <source>
        <dbReference type="SAM" id="SignalP"/>
    </source>
</evidence>
<evidence type="ECO:0000313" key="3">
    <source>
        <dbReference type="EMBL" id="KAA2240263.1"/>
    </source>
</evidence>
<dbReference type="InterPro" id="IPR024311">
    <property type="entry name" value="Lipocalin-like"/>
</dbReference>
<keyword evidence="1" id="KW-0732">Signal</keyword>
<gene>
    <name evidence="3" type="ORF">F0L74_29300</name>
</gene>
<evidence type="ECO:0000313" key="4">
    <source>
        <dbReference type="Proteomes" id="UP000324611"/>
    </source>
</evidence>
<dbReference type="RefSeq" id="WP_149841441.1">
    <property type="nucleotide sequence ID" value="NZ_VUOC01000004.1"/>
</dbReference>
<comment type="caution">
    <text evidence="3">The sequence shown here is derived from an EMBL/GenBank/DDBJ whole genome shotgun (WGS) entry which is preliminary data.</text>
</comment>
<accession>A0A5B2VL12</accession>
<dbReference type="AlphaFoldDB" id="A0A5B2VL12"/>
<sequence>MNKILYYIITTLCTFIASPVLAQQLVGAWKLTAADKILPNGQRVADYGANPHGIAIFTPDGHYMVEIYSSDRKPFASGDRKKGTPEEYRDAMLTMSCHFGTYEVDTVRNRIRFHIDRSSYPNSDATTRENDFSIKDSQLSWQVPPRPNGDIPVSVFTRIR</sequence>
<proteinExistence type="predicted"/>
<reference evidence="3 4" key="2">
    <citation type="submission" date="2019-09" db="EMBL/GenBank/DDBJ databases">
        <authorList>
            <person name="Jin C."/>
        </authorList>
    </citation>
    <scope>NUCLEOTIDE SEQUENCE [LARGE SCALE GENOMIC DNA]</scope>
    <source>
        <strain evidence="3 4">BN140078</strain>
    </source>
</reference>
<feature type="chain" id="PRO_5023084004" evidence="1">
    <location>
        <begin position="23"/>
        <end position="160"/>
    </location>
</feature>
<organism evidence="3 4">
    <name type="scientific">Chitinophaga agrisoli</name>
    <dbReference type="NCBI Taxonomy" id="2607653"/>
    <lineage>
        <taxon>Bacteria</taxon>
        <taxon>Pseudomonadati</taxon>
        <taxon>Bacteroidota</taxon>
        <taxon>Chitinophagia</taxon>
        <taxon>Chitinophagales</taxon>
        <taxon>Chitinophagaceae</taxon>
        <taxon>Chitinophaga</taxon>
    </lineage>
</organism>
<feature type="domain" description="Lipocalin-like" evidence="2">
    <location>
        <begin position="26"/>
        <end position="141"/>
    </location>
</feature>
<dbReference type="Proteomes" id="UP000324611">
    <property type="component" value="Unassembled WGS sequence"/>
</dbReference>
<reference evidence="3 4" key="1">
    <citation type="submission" date="2019-09" db="EMBL/GenBank/DDBJ databases">
        <title>Chitinophaga ginsengihumi sp. nov., isolated from soil of ginseng rhizosphere.</title>
        <authorList>
            <person name="Lee J."/>
        </authorList>
    </citation>
    <scope>NUCLEOTIDE SEQUENCE [LARGE SCALE GENOMIC DNA]</scope>
    <source>
        <strain evidence="3 4">BN140078</strain>
    </source>
</reference>
<feature type="signal peptide" evidence="1">
    <location>
        <begin position="1"/>
        <end position="22"/>
    </location>
</feature>
<protein>
    <submittedName>
        <fullName evidence="3">Lipocalin-like domain-containing protein</fullName>
    </submittedName>
</protein>